<feature type="region of interest" description="Disordered" evidence="6">
    <location>
        <begin position="266"/>
        <end position="285"/>
    </location>
</feature>
<protein>
    <recommendedName>
        <fullName evidence="7">C2HC/C3H-type domain-containing protein</fullName>
    </recommendedName>
</protein>
<evidence type="ECO:0000256" key="2">
    <source>
        <dbReference type="ARBA" id="ARBA00022737"/>
    </source>
</evidence>
<evidence type="ECO:0000259" key="7">
    <source>
        <dbReference type="PROSITE" id="PS52027"/>
    </source>
</evidence>
<name>A0A836IA04_9TRYP</name>
<dbReference type="InterPro" id="IPR026319">
    <property type="entry name" value="ZC2HC1A/B-like"/>
</dbReference>
<dbReference type="AlphaFoldDB" id="A0A836IA04"/>
<dbReference type="KEGG" id="phet:94288816"/>
<evidence type="ECO:0000256" key="4">
    <source>
        <dbReference type="ARBA" id="ARBA00022833"/>
    </source>
</evidence>
<gene>
    <name evidence="8" type="ORF">JKF63_02715</name>
</gene>
<dbReference type="Proteomes" id="UP000674318">
    <property type="component" value="Chromosome 32"/>
</dbReference>
<keyword evidence="1" id="KW-0479">Metal-binding</keyword>
<dbReference type="OrthoDB" id="265955at2759"/>
<keyword evidence="9" id="KW-1185">Reference proteome</keyword>
<reference evidence="8 9" key="1">
    <citation type="submission" date="2021-02" db="EMBL/GenBank/DDBJ databases">
        <title>Porcisia hertigi Genome sequencing and assembly.</title>
        <authorList>
            <person name="Almutairi H."/>
            <person name="Gatherer D."/>
        </authorList>
    </citation>
    <scope>NUCLEOTIDE SEQUENCE [LARGE SCALE GENOMIC DNA]</scope>
    <source>
        <strain evidence="8 9">C119</strain>
    </source>
</reference>
<evidence type="ECO:0000256" key="6">
    <source>
        <dbReference type="SAM" id="MobiDB-lite"/>
    </source>
</evidence>
<sequence>MSAAPRLSVESRLSSKSVSVSRKSTSLSSATGSAAHRASTTSGKEDDGGLIVTRGLQEILDKERGSRRRPQVPTATGASVGKSKLSTRRRSSGQAPNFVLCYLCGRQFGTASIDFHRPQCYMKLLIAWERGDPATRGPKPLDPKEHEKRMMTCAANVKATSGLAAGGGSLYTSCKGFGGVGRKPPSSDIEMYNQLQLDAFNEASLSPCPNCGRTFLPDRLQIHLRSCKQGKPLKPMRTAAIPATSPGVTPSMSACSALAATRYTGSTNTRGGGGVPGAKPSRSPFSQAIVNTTREKEDLEGTARQSRGRPRIISATNVVASGSLNRVSAAAEVVQSDIIEVMLDADEEDNHGSLVPADNEQHRPFVAAVHHDPNSLIPSAANRLPSRESSPVHLLSSSPSAPEEHANDNRSGGVGRPRPSQSRGCDHRSVSELGLHVTHVTTRSVETLKMMGVQQTEGDLGTDTPQTGVDHLNAATQNGFGGGAERERNSVKRIQLNNVSHFKSVSSKLKLRQQRTESQLVACTYHERTFASSRIQKHESCSIDQGKPSAERRSAAPPTHPSTTVAAPMPMKSTPAAWVVEKSASVVKAQFCAECGGKFSTTCQKFCTECGVKL</sequence>
<feature type="compositionally biased region" description="Low complexity" evidence="6">
    <location>
        <begin position="387"/>
        <end position="400"/>
    </location>
</feature>
<feature type="domain" description="C2HC/C3H-type" evidence="7">
    <location>
        <begin position="204"/>
        <end position="233"/>
    </location>
</feature>
<dbReference type="Gene3D" id="3.30.160.60">
    <property type="entry name" value="Classic Zinc Finger"/>
    <property type="match status" value="1"/>
</dbReference>
<dbReference type="PANTHER" id="PTHR13555">
    <property type="entry name" value="C2H2 ZINC FINGER CGI-62-RELATED"/>
    <property type="match status" value="1"/>
</dbReference>
<keyword evidence="2" id="KW-0677">Repeat</keyword>
<dbReference type="PROSITE" id="PS52027">
    <property type="entry name" value="ZF_C2HC_C3H"/>
    <property type="match status" value="1"/>
</dbReference>
<evidence type="ECO:0000256" key="1">
    <source>
        <dbReference type="ARBA" id="ARBA00022723"/>
    </source>
</evidence>
<keyword evidence="3 5" id="KW-0863">Zinc-finger</keyword>
<dbReference type="GO" id="GO:0008270">
    <property type="term" value="F:zinc ion binding"/>
    <property type="evidence" value="ECO:0007669"/>
    <property type="project" value="UniProtKB-KW"/>
</dbReference>
<dbReference type="PANTHER" id="PTHR13555:SF68">
    <property type="entry name" value="ZINC FINGER PROTEIN 474"/>
    <property type="match status" value="1"/>
</dbReference>
<feature type="compositionally biased region" description="Low complexity" evidence="6">
    <location>
        <begin position="1"/>
        <end position="35"/>
    </location>
</feature>
<proteinExistence type="predicted"/>
<evidence type="ECO:0000256" key="3">
    <source>
        <dbReference type="ARBA" id="ARBA00022771"/>
    </source>
</evidence>
<accession>A0A836IA04</accession>
<evidence type="ECO:0000313" key="9">
    <source>
        <dbReference type="Proteomes" id="UP000674318"/>
    </source>
</evidence>
<keyword evidence="4" id="KW-0862">Zinc</keyword>
<evidence type="ECO:0000313" key="8">
    <source>
        <dbReference type="EMBL" id="KAG5496413.1"/>
    </source>
</evidence>
<dbReference type="GeneID" id="94288816"/>
<dbReference type="InterPro" id="IPR049899">
    <property type="entry name" value="Znf_C2HC_C3H"/>
</dbReference>
<feature type="region of interest" description="Disordered" evidence="6">
    <location>
        <begin position="376"/>
        <end position="431"/>
    </location>
</feature>
<comment type="caution">
    <text evidence="8">The sequence shown here is derived from an EMBL/GenBank/DDBJ whole genome shotgun (WGS) entry which is preliminary data.</text>
</comment>
<feature type="region of interest" description="Disordered" evidence="6">
    <location>
        <begin position="536"/>
        <end position="569"/>
    </location>
</feature>
<dbReference type="RefSeq" id="XP_067754896.1">
    <property type="nucleotide sequence ID" value="XM_067898739.1"/>
</dbReference>
<feature type="region of interest" description="Disordered" evidence="6">
    <location>
        <begin position="1"/>
        <end position="91"/>
    </location>
</feature>
<dbReference type="EMBL" id="JAFJZO010000032">
    <property type="protein sequence ID" value="KAG5496413.1"/>
    <property type="molecule type" value="Genomic_DNA"/>
</dbReference>
<organism evidence="8 9">
    <name type="scientific">Porcisia hertigi</name>
    <dbReference type="NCBI Taxonomy" id="2761500"/>
    <lineage>
        <taxon>Eukaryota</taxon>
        <taxon>Discoba</taxon>
        <taxon>Euglenozoa</taxon>
        <taxon>Kinetoplastea</taxon>
        <taxon>Metakinetoplastina</taxon>
        <taxon>Trypanosomatida</taxon>
        <taxon>Trypanosomatidae</taxon>
        <taxon>Leishmaniinae</taxon>
        <taxon>Porcisia</taxon>
    </lineage>
</organism>
<evidence type="ECO:0000256" key="5">
    <source>
        <dbReference type="PROSITE-ProRule" id="PRU01371"/>
    </source>
</evidence>
<dbReference type="Pfam" id="PF13913">
    <property type="entry name" value="zf-C2HC_2"/>
    <property type="match status" value="3"/>
</dbReference>